<dbReference type="SUPFAM" id="SSF57802">
    <property type="entry name" value="Rubredoxin-like"/>
    <property type="match status" value="1"/>
</dbReference>
<gene>
    <name evidence="6" type="ORF">METZ01_LOCUS265819</name>
</gene>
<evidence type="ECO:0000259" key="5">
    <source>
        <dbReference type="PROSITE" id="PS50903"/>
    </source>
</evidence>
<dbReference type="PROSITE" id="PS50903">
    <property type="entry name" value="RUBREDOXIN_LIKE"/>
    <property type="match status" value="1"/>
</dbReference>
<keyword evidence="1" id="KW-0813">Transport</keyword>
<sequence>VACEYVYDEELGDKEENLPPGTRFEDIPDDWYCPDCGATKDMFIELEDRGTAFPPLF</sequence>
<dbReference type="Gene3D" id="2.20.28.10">
    <property type="match status" value="1"/>
</dbReference>
<organism evidence="6">
    <name type="scientific">marine metagenome</name>
    <dbReference type="NCBI Taxonomy" id="408172"/>
    <lineage>
        <taxon>unclassified sequences</taxon>
        <taxon>metagenomes</taxon>
        <taxon>ecological metagenomes</taxon>
    </lineage>
</organism>
<dbReference type="PANTHER" id="PTHR47627:SF1">
    <property type="entry name" value="RUBREDOXIN-1-RELATED"/>
    <property type="match status" value="1"/>
</dbReference>
<feature type="non-terminal residue" evidence="6">
    <location>
        <position position="1"/>
    </location>
</feature>
<protein>
    <recommendedName>
        <fullName evidence="5">Rubredoxin-like domain-containing protein</fullName>
    </recommendedName>
</protein>
<dbReference type="GO" id="GO:0005506">
    <property type="term" value="F:iron ion binding"/>
    <property type="evidence" value="ECO:0007669"/>
    <property type="project" value="InterPro"/>
</dbReference>
<keyword evidence="3" id="KW-0249">Electron transport</keyword>
<dbReference type="GO" id="GO:0043448">
    <property type="term" value="P:alkane catabolic process"/>
    <property type="evidence" value="ECO:0007669"/>
    <property type="project" value="TreeGrafter"/>
</dbReference>
<dbReference type="Pfam" id="PF00301">
    <property type="entry name" value="Rubredoxin"/>
    <property type="match status" value="1"/>
</dbReference>
<reference evidence="6" key="1">
    <citation type="submission" date="2018-05" db="EMBL/GenBank/DDBJ databases">
        <authorList>
            <person name="Lanie J.A."/>
            <person name="Ng W.-L."/>
            <person name="Kazmierczak K.M."/>
            <person name="Andrzejewski T.M."/>
            <person name="Davidsen T.M."/>
            <person name="Wayne K.J."/>
            <person name="Tettelin H."/>
            <person name="Glass J.I."/>
            <person name="Rusch D."/>
            <person name="Podicherti R."/>
            <person name="Tsui H.-C.T."/>
            <person name="Winkler M.E."/>
        </authorList>
    </citation>
    <scope>NUCLEOTIDE SEQUENCE</scope>
</reference>
<keyword evidence="2" id="KW-0479">Metal-binding</keyword>
<dbReference type="InterPro" id="IPR050526">
    <property type="entry name" value="Rubredoxin_ET"/>
</dbReference>
<dbReference type="InterPro" id="IPR024935">
    <property type="entry name" value="Rubredoxin_dom"/>
</dbReference>
<evidence type="ECO:0000256" key="1">
    <source>
        <dbReference type="ARBA" id="ARBA00022448"/>
    </source>
</evidence>
<evidence type="ECO:0000256" key="3">
    <source>
        <dbReference type="ARBA" id="ARBA00022982"/>
    </source>
</evidence>
<dbReference type="PANTHER" id="PTHR47627">
    <property type="entry name" value="RUBREDOXIN"/>
    <property type="match status" value="1"/>
</dbReference>
<dbReference type="FunFam" id="2.20.28.10:FF:000001">
    <property type="entry name" value="Rubredoxin"/>
    <property type="match status" value="1"/>
</dbReference>
<dbReference type="AlphaFoldDB" id="A0A382JMP4"/>
<dbReference type="InterPro" id="IPR024934">
    <property type="entry name" value="Rubredoxin-like_dom"/>
</dbReference>
<dbReference type="EMBL" id="UINC01075106">
    <property type="protein sequence ID" value="SVC12965.1"/>
    <property type="molecule type" value="Genomic_DNA"/>
</dbReference>
<evidence type="ECO:0000256" key="4">
    <source>
        <dbReference type="ARBA" id="ARBA00023004"/>
    </source>
</evidence>
<accession>A0A382JMP4</accession>
<dbReference type="CDD" id="cd00730">
    <property type="entry name" value="rubredoxin"/>
    <property type="match status" value="1"/>
</dbReference>
<name>A0A382JMP4_9ZZZZ</name>
<evidence type="ECO:0000256" key="2">
    <source>
        <dbReference type="ARBA" id="ARBA00022723"/>
    </source>
</evidence>
<keyword evidence="4" id="KW-0408">Iron</keyword>
<proteinExistence type="predicted"/>
<evidence type="ECO:0000313" key="6">
    <source>
        <dbReference type="EMBL" id="SVC12965.1"/>
    </source>
</evidence>
<feature type="domain" description="Rubredoxin-like" evidence="5">
    <location>
        <begin position="3"/>
        <end position="46"/>
    </location>
</feature>
<dbReference type="InterPro" id="IPR018527">
    <property type="entry name" value="Rubredoxin_Fe_BS"/>
</dbReference>
<dbReference type="GO" id="GO:0009055">
    <property type="term" value="F:electron transfer activity"/>
    <property type="evidence" value="ECO:0007669"/>
    <property type="project" value="TreeGrafter"/>
</dbReference>
<dbReference type="PROSITE" id="PS00202">
    <property type="entry name" value="RUBREDOXIN"/>
    <property type="match status" value="1"/>
</dbReference>